<reference evidence="2 3" key="1">
    <citation type="submission" date="2023-07" db="EMBL/GenBank/DDBJ databases">
        <title>Sorghum-associated microbial communities from plants grown in Nebraska, USA.</title>
        <authorList>
            <person name="Schachtman D."/>
        </authorList>
    </citation>
    <scope>NUCLEOTIDE SEQUENCE [LARGE SCALE GENOMIC DNA]</scope>
    <source>
        <strain evidence="2 3">DS1307</strain>
    </source>
</reference>
<organism evidence="2 3">
    <name type="scientific">Neorhizobium huautlense</name>
    <dbReference type="NCBI Taxonomy" id="67774"/>
    <lineage>
        <taxon>Bacteria</taxon>
        <taxon>Pseudomonadati</taxon>
        <taxon>Pseudomonadota</taxon>
        <taxon>Alphaproteobacteria</taxon>
        <taxon>Hyphomicrobiales</taxon>
        <taxon>Rhizobiaceae</taxon>
        <taxon>Rhizobium/Agrobacterium group</taxon>
        <taxon>Neorhizobium</taxon>
    </lineage>
</organism>
<proteinExistence type="predicted"/>
<dbReference type="EMBL" id="JAUSRF010000004">
    <property type="protein sequence ID" value="MDP9836739.1"/>
    <property type="molecule type" value="Genomic_DNA"/>
</dbReference>
<keyword evidence="1" id="KW-0732">Signal</keyword>
<dbReference type="Proteomes" id="UP001241472">
    <property type="component" value="Unassembled WGS sequence"/>
</dbReference>
<evidence type="ECO:0000256" key="1">
    <source>
        <dbReference type="SAM" id="SignalP"/>
    </source>
</evidence>
<gene>
    <name evidence="2" type="ORF">J2T09_001484</name>
</gene>
<keyword evidence="3" id="KW-1185">Reference proteome</keyword>
<comment type="caution">
    <text evidence="2">The sequence shown here is derived from an EMBL/GenBank/DDBJ whole genome shotgun (WGS) entry which is preliminary data.</text>
</comment>
<feature type="signal peptide" evidence="1">
    <location>
        <begin position="1"/>
        <end position="20"/>
    </location>
</feature>
<dbReference type="PROSITE" id="PS51257">
    <property type="entry name" value="PROKAR_LIPOPROTEIN"/>
    <property type="match status" value="1"/>
</dbReference>
<accession>A0ABT9PSN0</accession>
<evidence type="ECO:0000313" key="2">
    <source>
        <dbReference type="EMBL" id="MDP9836739.1"/>
    </source>
</evidence>
<protein>
    <submittedName>
        <fullName evidence="2">Small secreted protein</fullName>
    </submittedName>
</protein>
<feature type="chain" id="PRO_5045409340" evidence="1">
    <location>
        <begin position="21"/>
        <end position="53"/>
    </location>
</feature>
<sequence length="53" mass="5352">MKIGTVTVLGATLVAMLALSSCGNTIRGMGRDTANAVDATQSAGRDVDRAASR</sequence>
<name>A0ABT9PSN0_9HYPH</name>
<evidence type="ECO:0000313" key="3">
    <source>
        <dbReference type="Proteomes" id="UP001241472"/>
    </source>
</evidence>